<evidence type="ECO:0000313" key="2">
    <source>
        <dbReference type="Proteomes" id="UP000249422"/>
    </source>
</evidence>
<dbReference type="EMBL" id="QLLM01000001">
    <property type="protein sequence ID" value="RAJ09838.1"/>
    <property type="molecule type" value="Genomic_DNA"/>
</dbReference>
<evidence type="ECO:0000313" key="1">
    <source>
        <dbReference type="EMBL" id="RAJ09838.1"/>
    </source>
</evidence>
<organism evidence="1 2">
    <name type="scientific">Aeromonas salmonicida</name>
    <dbReference type="NCBI Taxonomy" id="645"/>
    <lineage>
        <taxon>Bacteria</taxon>
        <taxon>Pseudomonadati</taxon>
        <taxon>Pseudomonadota</taxon>
        <taxon>Gammaproteobacteria</taxon>
        <taxon>Aeromonadales</taxon>
        <taxon>Aeromonadaceae</taxon>
        <taxon>Aeromonas</taxon>
    </lineage>
</organism>
<name>A0AAX1PNP2_AERSA</name>
<reference evidence="1 2" key="1">
    <citation type="submission" date="2018-06" db="EMBL/GenBank/DDBJ databases">
        <title>Freshwater and sediment microbial communities from various areas in North America, analyzing microbe dynamics in response to fracking.</title>
        <authorList>
            <person name="Lamendella R."/>
        </authorList>
    </citation>
    <scope>NUCLEOTIDE SEQUENCE [LARGE SCALE GENOMIC DNA]</scope>
    <source>
        <strain evidence="1 2">17</strain>
    </source>
</reference>
<gene>
    <name evidence="1" type="ORF">DEU50_101582</name>
</gene>
<proteinExistence type="predicted"/>
<dbReference type="Proteomes" id="UP000249422">
    <property type="component" value="Unassembled WGS sequence"/>
</dbReference>
<accession>A0AAX1PNP2</accession>
<sequence>MKTAPSGAVIDLQSNDVAEAALLGDYPVRCADQYHVRATVGK</sequence>
<comment type="caution">
    <text evidence="1">The sequence shown here is derived from an EMBL/GenBank/DDBJ whole genome shotgun (WGS) entry which is preliminary data.</text>
</comment>
<protein>
    <submittedName>
        <fullName evidence="1">Uncharacterized protein</fullName>
    </submittedName>
</protein>
<dbReference type="AlphaFoldDB" id="A0AAX1PNP2"/>